<dbReference type="Pfam" id="PF00886">
    <property type="entry name" value="Ribosomal_S16"/>
    <property type="match status" value="1"/>
</dbReference>
<organism evidence="4 5">
    <name type="scientific">candidate division WWE3 bacterium GW2011_GWA2_44_16</name>
    <dbReference type="NCBI Taxonomy" id="1619110"/>
    <lineage>
        <taxon>Bacteria</taxon>
        <taxon>Katanobacteria</taxon>
    </lineage>
</organism>
<comment type="caution">
    <text evidence="4">The sequence shown here is derived from an EMBL/GenBank/DDBJ whole genome shotgun (WGS) entry which is preliminary data.</text>
</comment>
<dbReference type="GO" id="GO:0005737">
    <property type="term" value="C:cytoplasm"/>
    <property type="evidence" value="ECO:0007669"/>
    <property type="project" value="UniProtKB-ARBA"/>
</dbReference>
<dbReference type="PANTHER" id="PTHR12919:SF20">
    <property type="entry name" value="SMALL RIBOSOMAL SUBUNIT PROTEIN BS16M"/>
    <property type="match status" value="1"/>
</dbReference>
<protein>
    <recommendedName>
        <fullName evidence="3">30S ribosomal protein S16</fullName>
    </recommendedName>
</protein>
<sequence length="63" mass="6965">MSIKIRLARIGKRNAPTYKIVVTQTRSKRNGKVLAILGDYNPITSTKPVINAKGIEDWVKKGG</sequence>
<dbReference type="SUPFAM" id="SSF54565">
    <property type="entry name" value="Ribosomal protein S16"/>
    <property type="match status" value="1"/>
</dbReference>
<name>A0A0G1HG82_UNCKA</name>
<evidence type="ECO:0000313" key="5">
    <source>
        <dbReference type="Proteomes" id="UP000034128"/>
    </source>
</evidence>
<dbReference type="STRING" id="1619110.UW36_C0004G0030"/>
<evidence type="ECO:0000256" key="2">
    <source>
        <dbReference type="ARBA" id="ARBA00023274"/>
    </source>
</evidence>
<keyword evidence="2" id="KW-0687">Ribonucleoprotein</keyword>
<dbReference type="AlphaFoldDB" id="A0A0G1HG82"/>
<dbReference type="PROSITE" id="PS00732">
    <property type="entry name" value="RIBOSOMAL_S16"/>
    <property type="match status" value="1"/>
</dbReference>
<accession>A0A0G1HG82</accession>
<proteinExistence type="predicted"/>
<dbReference type="InterPro" id="IPR000307">
    <property type="entry name" value="Ribosomal_bS16"/>
</dbReference>
<dbReference type="GO" id="GO:0006412">
    <property type="term" value="P:translation"/>
    <property type="evidence" value="ECO:0007669"/>
    <property type="project" value="InterPro"/>
</dbReference>
<keyword evidence="1 4" id="KW-0689">Ribosomal protein</keyword>
<reference evidence="4 5" key="1">
    <citation type="journal article" date="2015" name="Nature">
        <title>rRNA introns, odd ribosomes, and small enigmatic genomes across a large radiation of phyla.</title>
        <authorList>
            <person name="Brown C.T."/>
            <person name="Hug L.A."/>
            <person name="Thomas B.C."/>
            <person name="Sharon I."/>
            <person name="Castelle C.J."/>
            <person name="Singh A."/>
            <person name="Wilkins M.J."/>
            <person name="Williams K.H."/>
            <person name="Banfield J.F."/>
        </authorList>
    </citation>
    <scope>NUCLEOTIDE SEQUENCE [LARGE SCALE GENOMIC DNA]</scope>
</reference>
<dbReference type="GO" id="GO:0015935">
    <property type="term" value="C:small ribosomal subunit"/>
    <property type="evidence" value="ECO:0007669"/>
    <property type="project" value="TreeGrafter"/>
</dbReference>
<dbReference type="EMBL" id="LCIA01000004">
    <property type="protein sequence ID" value="KKT45528.1"/>
    <property type="molecule type" value="Genomic_DNA"/>
</dbReference>
<evidence type="ECO:0000313" key="4">
    <source>
        <dbReference type="EMBL" id="KKT45528.1"/>
    </source>
</evidence>
<dbReference type="NCBIfam" id="TIGR00002">
    <property type="entry name" value="S16"/>
    <property type="match status" value="1"/>
</dbReference>
<gene>
    <name evidence="4" type="ORF">UW36_C0004G0030</name>
</gene>
<dbReference type="Gene3D" id="3.30.1320.10">
    <property type="match status" value="1"/>
</dbReference>
<dbReference type="GO" id="GO:0003735">
    <property type="term" value="F:structural constituent of ribosome"/>
    <property type="evidence" value="ECO:0007669"/>
    <property type="project" value="InterPro"/>
</dbReference>
<dbReference type="InterPro" id="IPR020592">
    <property type="entry name" value="Ribosomal_bS16_CS"/>
</dbReference>
<dbReference type="InterPro" id="IPR023803">
    <property type="entry name" value="Ribosomal_bS16_dom_sf"/>
</dbReference>
<dbReference type="Proteomes" id="UP000034128">
    <property type="component" value="Unassembled WGS sequence"/>
</dbReference>
<evidence type="ECO:0000256" key="1">
    <source>
        <dbReference type="ARBA" id="ARBA00022980"/>
    </source>
</evidence>
<evidence type="ECO:0000256" key="3">
    <source>
        <dbReference type="ARBA" id="ARBA00035310"/>
    </source>
</evidence>
<dbReference type="PANTHER" id="PTHR12919">
    <property type="entry name" value="30S RIBOSOMAL PROTEIN S16"/>
    <property type="match status" value="1"/>
</dbReference>